<dbReference type="Gene3D" id="3.40.190.10">
    <property type="entry name" value="Periplasmic binding protein-like II"/>
    <property type="match status" value="2"/>
</dbReference>
<comment type="caution">
    <text evidence="8">The sequence shown here is derived from an EMBL/GenBank/DDBJ whole genome shotgun (WGS) entry which is preliminary data.</text>
</comment>
<dbReference type="SUPFAM" id="SSF53850">
    <property type="entry name" value="Periplasmic binding protein-like II"/>
    <property type="match status" value="1"/>
</dbReference>
<dbReference type="EMBL" id="BAAABY010000009">
    <property type="protein sequence ID" value="GAA0447799.1"/>
    <property type="molecule type" value="Genomic_DNA"/>
</dbReference>
<evidence type="ECO:0000256" key="3">
    <source>
        <dbReference type="ARBA" id="ARBA00022592"/>
    </source>
</evidence>
<evidence type="ECO:0000313" key="9">
    <source>
        <dbReference type="Proteomes" id="UP001500909"/>
    </source>
</evidence>
<dbReference type="InterPro" id="IPR005673">
    <property type="entry name" value="ABC_phos-bd_PstS"/>
</dbReference>
<dbReference type="PANTHER" id="PTHR42996">
    <property type="entry name" value="PHOSPHATE-BINDING PROTEIN PSTS"/>
    <property type="match status" value="1"/>
</dbReference>
<dbReference type="PROSITE" id="PS51257">
    <property type="entry name" value="PROKAR_LIPOPROTEIN"/>
    <property type="match status" value="1"/>
</dbReference>
<dbReference type="CDD" id="cd13565">
    <property type="entry name" value="PBP2_PstS"/>
    <property type="match status" value="1"/>
</dbReference>
<evidence type="ECO:0000256" key="2">
    <source>
        <dbReference type="ARBA" id="ARBA00022448"/>
    </source>
</evidence>
<dbReference type="PANTHER" id="PTHR42996:SF1">
    <property type="entry name" value="PHOSPHATE-BINDING PROTEIN PSTS"/>
    <property type="match status" value="1"/>
</dbReference>
<dbReference type="InterPro" id="IPR024370">
    <property type="entry name" value="PBP_domain"/>
</dbReference>
<evidence type="ECO:0000256" key="5">
    <source>
        <dbReference type="SAM" id="MobiDB-lite"/>
    </source>
</evidence>
<sequence>MTAQRHRGLRPLAAGLLALSGVLALTSCGSDDSSESGGSAGASKKATASGSRTAAPAGGVRCGKKATVRASGSTAQHNAMRAWAKTFQKECRGTRIDYEASGSGAGQADFLKGRTAFAGSDSPLRSAQVARSAKACGDGGRAVHLPMLGGPIAVGYNLPGVDKLVLDARTLARIFDGRIKKWNDPAIARLNPKADLPATPLKTVHRAGESGTTDNFTAYLRAAAPDDWSHPRGQRWPAEGGVAADGSTELADKVKQTRGAIGYVELAYAIQRSLPTAAIDTGAAAPVEATVVNASKALAGAQATGSHGDLVLRLDHTTKAAGAYPIAMVTYEIVCDKGNKAATWPATKSFLTYTAGLEGQKDLSFQGYATLPAKVMDKVRHKLSDIS</sequence>
<keyword evidence="9" id="KW-1185">Reference proteome</keyword>
<dbReference type="InterPro" id="IPR050962">
    <property type="entry name" value="Phosphate-bind_PstS"/>
</dbReference>
<name>A0ABN0ZHJ1_9ACTN</name>
<dbReference type="NCBIfam" id="TIGR00975">
    <property type="entry name" value="3a0107s03"/>
    <property type="match status" value="1"/>
</dbReference>
<evidence type="ECO:0000256" key="4">
    <source>
        <dbReference type="PIRNR" id="PIRNR002756"/>
    </source>
</evidence>
<gene>
    <name evidence="8" type="primary">pstS_1</name>
    <name evidence="8" type="ORF">GCM10010361_09640</name>
</gene>
<dbReference type="Pfam" id="PF12849">
    <property type="entry name" value="PBP_like_2"/>
    <property type="match status" value="1"/>
</dbReference>
<keyword evidence="2 4" id="KW-0813">Transport</keyword>
<feature type="region of interest" description="Disordered" evidence="5">
    <location>
        <begin position="31"/>
        <end position="62"/>
    </location>
</feature>
<organism evidence="8 9">
    <name type="scientific">Streptomyces olivaceiscleroticus</name>
    <dbReference type="NCBI Taxonomy" id="68245"/>
    <lineage>
        <taxon>Bacteria</taxon>
        <taxon>Bacillati</taxon>
        <taxon>Actinomycetota</taxon>
        <taxon>Actinomycetes</taxon>
        <taxon>Kitasatosporales</taxon>
        <taxon>Streptomycetaceae</taxon>
        <taxon>Streptomyces</taxon>
    </lineage>
</organism>
<proteinExistence type="inferred from homology"/>
<evidence type="ECO:0000256" key="1">
    <source>
        <dbReference type="ARBA" id="ARBA00008725"/>
    </source>
</evidence>
<dbReference type="RefSeq" id="WP_346093252.1">
    <property type="nucleotide sequence ID" value="NZ_BAAABY010000009.1"/>
</dbReference>
<dbReference type="PIRSF" id="PIRSF002756">
    <property type="entry name" value="PstS"/>
    <property type="match status" value="1"/>
</dbReference>
<feature type="chain" id="PRO_5047237838" description="Phosphate-binding protein" evidence="6">
    <location>
        <begin position="25"/>
        <end position="387"/>
    </location>
</feature>
<feature type="signal peptide" evidence="6">
    <location>
        <begin position="1"/>
        <end position="24"/>
    </location>
</feature>
<reference evidence="8 9" key="1">
    <citation type="journal article" date="2019" name="Int. J. Syst. Evol. Microbiol.">
        <title>The Global Catalogue of Microorganisms (GCM) 10K type strain sequencing project: providing services to taxonomists for standard genome sequencing and annotation.</title>
        <authorList>
            <consortium name="The Broad Institute Genomics Platform"/>
            <consortium name="The Broad Institute Genome Sequencing Center for Infectious Disease"/>
            <person name="Wu L."/>
            <person name="Ma J."/>
        </authorList>
    </citation>
    <scope>NUCLEOTIDE SEQUENCE [LARGE SCALE GENOMIC DNA]</scope>
    <source>
        <strain evidence="8 9">JCM 4805</strain>
    </source>
</reference>
<keyword evidence="6" id="KW-0732">Signal</keyword>
<evidence type="ECO:0000256" key="6">
    <source>
        <dbReference type="SAM" id="SignalP"/>
    </source>
</evidence>
<dbReference type="Proteomes" id="UP001500909">
    <property type="component" value="Unassembled WGS sequence"/>
</dbReference>
<protein>
    <recommendedName>
        <fullName evidence="4">Phosphate-binding protein</fullName>
    </recommendedName>
</protein>
<keyword evidence="3 4" id="KW-0592">Phosphate transport</keyword>
<accession>A0ABN0ZHJ1</accession>
<comment type="similarity">
    <text evidence="1 4">Belongs to the PstS family.</text>
</comment>
<evidence type="ECO:0000313" key="8">
    <source>
        <dbReference type="EMBL" id="GAA0447799.1"/>
    </source>
</evidence>
<feature type="compositionally biased region" description="Low complexity" evidence="5">
    <location>
        <begin position="31"/>
        <end position="55"/>
    </location>
</feature>
<feature type="domain" description="PBP" evidence="7">
    <location>
        <begin position="66"/>
        <end position="355"/>
    </location>
</feature>
<evidence type="ECO:0000259" key="7">
    <source>
        <dbReference type="Pfam" id="PF12849"/>
    </source>
</evidence>